<evidence type="ECO:0000313" key="5">
    <source>
        <dbReference type="Proteomes" id="UP001528672"/>
    </source>
</evidence>
<evidence type="ECO:0000256" key="2">
    <source>
        <dbReference type="RuleBase" id="RU362097"/>
    </source>
</evidence>
<reference evidence="4 5" key="1">
    <citation type="submission" date="2023-02" db="EMBL/GenBank/DDBJ databases">
        <title>Bacterial whole genome sequence for Curvibacter sp. HBC28.</title>
        <authorList>
            <person name="Le V."/>
            <person name="Ko S.-R."/>
            <person name="Ahn C.-Y."/>
            <person name="Oh H.-M."/>
        </authorList>
    </citation>
    <scope>NUCLEOTIDE SEQUENCE [LARGE SCALE GENOMIC DNA]</scope>
    <source>
        <strain evidence="4 5">HBC28</strain>
    </source>
</reference>
<evidence type="ECO:0000256" key="3">
    <source>
        <dbReference type="SAM" id="MobiDB-lite"/>
    </source>
</evidence>
<comment type="subcellular location">
    <subcellularLocation>
        <location evidence="2">Cell membrane</location>
        <topology evidence="2">Lipid-anchor</topology>
    </subcellularLocation>
</comment>
<dbReference type="Gene3D" id="1.20.1600.10">
    <property type="entry name" value="Outer membrane efflux proteins (OEP)"/>
    <property type="match status" value="1"/>
</dbReference>
<dbReference type="NCBIfam" id="TIGR01845">
    <property type="entry name" value="outer_NodT"/>
    <property type="match status" value="1"/>
</dbReference>
<dbReference type="InterPro" id="IPR010131">
    <property type="entry name" value="MdtP/NodT-like"/>
</dbReference>
<dbReference type="Gene3D" id="2.20.200.10">
    <property type="entry name" value="Outer membrane efflux proteins (OEP)"/>
    <property type="match status" value="1"/>
</dbReference>
<dbReference type="EMBL" id="JAQSIO010000004">
    <property type="protein sequence ID" value="MDD0815484.1"/>
    <property type="molecule type" value="Genomic_DNA"/>
</dbReference>
<keyword evidence="2" id="KW-1134">Transmembrane beta strand</keyword>
<protein>
    <submittedName>
        <fullName evidence="4">Efflux transporter outer membrane subunit</fullName>
    </submittedName>
</protein>
<organism evidence="4 5">
    <name type="scientific">Curvibacter microcysteis</name>
    <dbReference type="NCBI Taxonomy" id="3026419"/>
    <lineage>
        <taxon>Bacteria</taxon>
        <taxon>Pseudomonadati</taxon>
        <taxon>Pseudomonadota</taxon>
        <taxon>Betaproteobacteria</taxon>
        <taxon>Burkholderiales</taxon>
        <taxon>Comamonadaceae</taxon>
        <taxon>Curvibacter</taxon>
    </lineage>
</organism>
<accession>A0ABT5MFX2</accession>
<dbReference type="PANTHER" id="PTHR30203:SF33">
    <property type="entry name" value="BLR4455 PROTEIN"/>
    <property type="match status" value="1"/>
</dbReference>
<keyword evidence="5" id="KW-1185">Reference proteome</keyword>
<keyword evidence="2" id="KW-0732">Signal</keyword>
<dbReference type="InterPro" id="IPR003423">
    <property type="entry name" value="OMP_efflux"/>
</dbReference>
<dbReference type="Pfam" id="PF02321">
    <property type="entry name" value="OEP"/>
    <property type="match status" value="2"/>
</dbReference>
<keyword evidence="2" id="KW-0564">Palmitate</keyword>
<feature type="region of interest" description="Disordered" evidence="3">
    <location>
        <begin position="127"/>
        <end position="151"/>
    </location>
</feature>
<dbReference type="PROSITE" id="PS51257">
    <property type="entry name" value="PROKAR_LIPOPROTEIN"/>
    <property type="match status" value="1"/>
</dbReference>
<keyword evidence="2" id="KW-0449">Lipoprotein</keyword>
<dbReference type="RefSeq" id="WP_273927177.1">
    <property type="nucleotide sequence ID" value="NZ_JAQSIO010000004.1"/>
</dbReference>
<evidence type="ECO:0000256" key="1">
    <source>
        <dbReference type="ARBA" id="ARBA00007613"/>
    </source>
</evidence>
<dbReference type="PANTHER" id="PTHR30203">
    <property type="entry name" value="OUTER MEMBRANE CATION EFFLUX PROTEIN"/>
    <property type="match status" value="1"/>
</dbReference>
<proteinExistence type="inferred from homology"/>
<feature type="signal peptide" evidence="2">
    <location>
        <begin position="1"/>
        <end position="28"/>
    </location>
</feature>
<keyword evidence="2" id="KW-0472">Membrane</keyword>
<keyword evidence="2" id="KW-0812">Transmembrane</keyword>
<feature type="chain" id="PRO_5044991416" evidence="2">
    <location>
        <begin position="29"/>
        <end position="505"/>
    </location>
</feature>
<comment type="caution">
    <text evidence="4">The sequence shown here is derived from an EMBL/GenBank/DDBJ whole genome shotgun (WGS) entry which is preliminary data.</text>
</comment>
<comment type="similarity">
    <text evidence="1 2">Belongs to the outer membrane factor (OMF) (TC 1.B.17) family.</text>
</comment>
<sequence>MRQLSSVISGRVLTPLALALWLAGCASAPEAVPERAWPPLPAHFSATQASAVSAPAAPTPAEGQWTLAPGAEAQARGAWWRPFMDPVLSDLVMRADLGNTRLQEAAARLAEARALLGTAEAARRPQVGANAGLQRQAGRGTLGGEQPSTTASLGLGASYEVDVMGRLSQASQAARQDARAQAALLQSTRLMVQADVAQTYLQLRSVQSEQALVDESLQALRDILQLTLRRERAGDVAELDLARVRAEAAATEAESLALQRQQALLTHALALLVGEVATGFSLPESGASFSVPVIPPGLPGTVLARRPDVSAAQAAVLAAQARLGVAQTAWFPAVTLTGAAGQASPELGDLFKWSARAWSAGALLSLPLFDGGRREAAQQGAQARLDAALAAYRGQVLTAFSEVEDQLRSLQWLEAQSEAQGRAVAAARRATALSATRYRHGLVSQIEWLDARRAELRNRRAELQVRTSQALATVSLVRALGGGWDGAEAQPQATAPGAPSLARLP</sequence>
<dbReference type="SUPFAM" id="SSF56954">
    <property type="entry name" value="Outer membrane efflux proteins (OEP)"/>
    <property type="match status" value="1"/>
</dbReference>
<dbReference type="Proteomes" id="UP001528672">
    <property type="component" value="Unassembled WGS sequence"/>
</dbReference>
<gene>
    <name evidence="4" type="ORF">PSQ39_12685</name>
</gene>
<name>A0ABT5MFX2_9BURK</name>
<evidence type="ECO:0000313" key="4">
    <source>
        <dbReference type="EMBL" id="MDD0815484.1"/>
    </source>
</evidence>